<keyword evidence="1" id="KW-0378">Hydrolase</keyword>
<dbReference type="RefSeq" id="XP_070638685.1">
    <property type="nucleotide sequence ID" value="XM_070782584.1"/>
</dbReference>
<feature type="transmembrane region" description="Helical" evidence="2">
    <location>
        <begin position="52"/>
        <end position="82"/>
    </location>
</feature>
<reference evidence="4" key="1">
    <citation type="submission" date="2025-08" db="UniProtKB">
        <authorList>
            <consortium name="RefSeq"/>
        </authorList>
    </citation>
    <scope>IDENTIFICATION</scope>
    <source>
        <tissue evidence="4">Blood</tissue>
    </source>
</reference>
<name>A0ABM4RT12_BOSIN</name>
<dbReference type="PANTHER" id="PTHR23344">
    <property type="entry name" value="GLYCEROPHOSPHORYL DIESTER PHOSPHODIESTERASE"/>
    <property type="match status" value="1"/>
</dbReference>
<keyword evidence="2" id="KW-0472">Membrane</keyword>
<evidence type="ECO:0000256" key="1">
    <source>
        <dbReference type="ARBA" id="ARBA00022801"/>
    </source>
</evidence>
<protein>
    <submittedName>
        <fullName evidence="4">Glycerophosphodiester phosphodiesterase domain-containing protein 4-like</fullName>
    </submittedName>
</protein>
<dbReference type="GeneID" id="109554008"/>
<evidence type="ECO:0000313" key="3">
    <source>
        <dbReference type="Proteomes" id="UP001652663"/>
    </source>
</evidence>
<keyword evidence="3" id="KW-1185">Reference proteome</keyword>
<organism evidence="3 4">
    <name type="scientific">Bos indicus</name>
    <name type="common">Zebu</name>
    <dbReference type="NCBI Taxonomy" id="9915"/>
    <lineage>
        <taxon>Eukaryota</taxon>
        <taxon>Metazoa</taxon>
        <taxon>Chordata</taxon>
        <taxon>Craniata</taxon>
        <taxon>Vertebrata</taxon>
        <taxon>Euteleostomi</taxon>
        <taxon>Mammalia</taxon>
        <taxon>Eutheria</taxon>
        <taxon>Laurasiatheria</taxon>
        <taxon>Artiodactyla</taxon>
        <taxon>Ruminantia</taxon>
        <taxon>Pecora</taxon>
        <taxon>Bovidae</taxon>
        <taxon>Bovinae</taxon>
        <taxon>Bos</taxon>
    </lineage>
</organism>
<feature type="transmembrane region" description="Helical" evidence="2">
    <location>
        <begin position="12"/>
        <end position="32"/>
    </location>
</feature>
<evidence type="ECO:0000313" key="4">
    <source>
        <dbReference type="RefSeq" id="XP_070638685.1"/>
    </source>
</evidence>
<keyword evidence="2" id="KW-1133">Transmembrane helix</keyword>
<accession>A0ABM4RT12</accession>
<keyword evidence="2" id="KW-0812">Transmembrane</keyword>
<evidence type="ECO:0000256" key="2">
    <source>
        <dbReference type="SAM" id="Phobius"/>
    </source>
</evidence>
<gene>
    <name evidence="4" type="primary">LOC109554008</name>
</gene>
<dbReference type="Proteomes" id="UP001652663">
    <property type="component" value="Chromosome 29"/>
</dbReference>
<proteinExistence type="predicted"/>
<sequence>MTTLLLLFERAIILPWLIVSFCLSTLLLFTWIETSNEFNGFDWVVFLGTGVWFFWSIVLLSFLGILAAYTTLLLVLGFLLCWEKNQLFLHWYHKVRHLNLHRRPEIRTECASLAPRVKCRASPFFASLRKKQSGYTVSTKISFQQMKLAYQSN</sequence>
<dbReference type="PANTHER" id="PTHR23344:SF13">
    <property type="entry name" value="GLYCEROPHOSPHODIESTER PHOSPHODIESTERASE DOMAIN-CONTAINING PROTEIN 4"/>
    <property type="match status" value="1"/>
</dbReference>